<proteinExistence type="predicted"/>
<gene>
    <name evidence="2" type="ORF">P8C59_006351</name>
</gene>
<organism evidence="2 3">
    <name type="scientific">Phyllachora maydis</name>
    <dbReference type="NCBI Taxonomy" id="1825666"/>
    <lineage>
        <taxon>Eukaryota</taxon>
        <taxon>Fungi</taxon>
        <taxon>Dikarya</taxon>
        <taxon>Ascomycota</taxon>
        <taxon>Pezizomycotina</taxon>
        <taxon>Sordariomycetes</taxon>
        <taxon>Sordariomycetidae</taxon>
        <taxon>Phyllachorales</taxon>
        <taxon>Phyllachoraceae</taxon>
        <taxon>Phyllachora</taxon>
    </lineage>
</organism>
<keyword evidence="1" id="KW-0732">Signal</keyword>
<evidence type="ECO:0000313" key="3">
    <source>
        <dbReference type="Proteomes" id="UP001217918"/>
    </source>
</evidence>
<evidence type="ECO:0000256" key="1">
    <source>
        <dbReference type="SAM" id="SignalP"/>
    </source>
</evidence>
<evidence type="ECO:0000313" key="2">
    <source>
        <dbReference type="EMBL" id="KAK2071970.1"/>
    </source>
</evidence>
<comment type="caution">
    <text evidence="2">The sequence shown here is derived from an EMBL/GenBank/DDBJ whole genome shotgun (WGS) entry which is preliminary data.</text>
</comment>
<sequence length="133" mass="15871">MQHLWFVLAFHWVITLSFSLGSPVPASIESAQYMRKRGRESGGVLYHDKFKSKSYRYWEKFHERMRSGHSYFFFYKHQWPTPNEPQKEEERAVVTSWQEKHKTESLQKPRMRKAARVFMDGARLVAADQGKDT</sequence>
<keyword evidence="3" id="KW-1185">Reference proteome</keyword>
<accession>A0AAD9MEG1</accession>
<dbReference type="EMBL" id="JAQQPM010000005">
    <property type="protein sequence ID" value="KAK2071970.1"/>
    <property type="molecule type" value="Genomic_DNA"/>
</dbReference>
<feature type="signal peptide" evidence="1">
    <location>
        <begin position="1"/>
        <end position="21"/>
    </location>
</feature>
<dbReference type="Proteomes" id="UP001217918">
    <property type="component" value="Unassembled WGS sequence"/>
</dbReference>
<name>A0AAD9MEG1_9PEZI</name>
<protein>
    <submittedName>
        <fullName evidence="2">Uncharacterized protein</fullName>
    </submittedName>
</protein>
<dbReference type="AlphaFoldDB" id="A0AAD9MEG1"/>
<reference evidence="2" key="1">
    <citation type="journal article" date="2023" name="Mol. Plant Microbe Interact.">
        <title>Elucidating the Obligate Nature and Biological Capacity of an Invasive Fungal Corn Pathogen.</title>
        <authorList>
            <person name="MacCready J.S."/>
            <person name="Roggenkamp E.M."/>
            <person name="Gdanetz K."/>
            <person name="Chilvers M.I."/>
        </authorList>
    </citation>
    <scope>NUCLEOTIDE SEQUENCE</scope>
    <source>
        <strain evidence="2">PM02</strain>
    </source>
</reference>
<feature type="chain" id="PRO_5042175203" evidence="1">
    <location>
        <begin position="22"/>
        <end position="133"/>
    </location>
</feature>